<keyword evidence="5" id="KW-0418">Kinase</keyword>
<name>A0A2G8KAY6_STIJA</name>
<dbReference type="OrthoDB" id="5979581at2759"/>
<dbReference type="InterPro" id="IPR001245">
    <property type="entry name" value="Ser-Thr/Tyr_kinase_cat_dom"/>
</dbReference>
<evidence type="ECO:0000256" key="3">
    <source>
        <dbReference type="SAM" id="MobiDB-lite"/>
    </source>
</evidence>
<dbReference type="SUPFAM" id="SSF56112">
    <property type="entry name" value="Protein kinase-like (PK-like)"/>
    <property type="match status" value="1"/>
</dbReference>
<dbReference type="Pfam" id="PF07714">
    <property type="entry name" value="PK_Tyr_Ser-Thr"/>
    <property type="match status" value="1"/>
</dbReference>
<dbReference type="EMBL" id="MRZV01000731">
    <property type="protein sequence ID" value="PIK45145.1"/>
    <property type="molecule type" value="Genomic_DNA"/>
</dbReference>
<keyword evidence="6" id="KW-1185">Reference proteome</keyword>
<dbReference type="GO" id="GO:0005524">
    <property type="term" value="F:ATP binding"/>
    <property type="evidence" value="ECO:0007669"/>
    <property type="project" value="UniProtKB-KW"/>
</dbReference>
<dbReference type="Proteomes" id="UP000230750">
    <property type="component" value="Unassembled WGS sequence"/>
</dbReference>
<evidence type="ECO:0000313" key="5">
    <source>
        <dbReference type="EMBL" id="PIK45145.1"/>
    </source>
</evidence>
<keyword evidence="5" id="KW-0808">Transferase</keyword>
<evidence type="ECO:0000313" key="6">
    <source>
        <dbReference type="Proteomes" id="UP000230750"/>
    </source>
</evidence>
<dbReference type="AlphaFoldDB" id="A0A2G8KAY6"/>
<dbReference type="GO" id="GO:0004672">
    <property type="term" value="F:protein kinase activity"/>
    <property type="evidence" value="ECO:0007669"/>
    <property type="project" value="InterPro"/>
</dbReference>
<keyword evidence="1" id="KW-0547">Nucleotide-binding</keyword>
<dbReference type="PROSITE" id="PS50011">
    <property type="entry name" value="PROTEIN_KINASE_DOM"/>
    <property type="match status" value="1"/>
</dbReference>
<dbReference type="Gene3D" id="1.10.510.10">
    <property type="entry name" value="Transferase(Phosphotransferase) domain 1"/>
    <property type="match status" value="1"/>
</dbReference>
<feature type="region of interest" description="Disordered" evidence="3">
    <location>
        <begin position="14"/>
        <end position="45"/>
    </location>
</feature>
<gene>
    <name evidence="5" type="ORF">BSL78_17985</name>
</gene>
<proteinExistence type="predicted"/>
<reference evidence="5 6" key="1">
    <citation type="journal article" date="2017" name="PLoS Biol.">
        <title>The sea cucumber genome provides insights into morphological evolution and visceral regeneration.</title>
        <authorList>
            <person name="Zhang X."/>
            <person name="Sun L."/>
            <person name="Yuan J."/>
            <person name="Sun Y."/>
            <person name="Gao Y."/>
            <person name="Zhang L."/>
            <person name="Li S."/>
            <person name="Dai H."/>
            <person name="Hamel J.F."/>
            <person name="Liu C."/>
            <person name="Yu Y."/>
            <person name="Liu S."/>
            <person name="Lin W."/>
            <person name="Guo K."/>
            <person name="Jin S."/>
            <person name="Xu P."/>
            <person name="Storey K.B."/>
            <person name="Huan P."/>
            <person name="Zhang T."/>
            <person name="Zhou Y."/>
            <person name="Zhang J."/>
            <person name="Lin C."/>
            <person name="Li X."/>
            <person name="Xing L."/>
            <person name="Huo D."/>
            <person name="Sun M."/>
            <person name="Wang L."/>
            <person name="Mercier A."/>
            <person name="Li F."/>
            <person name="Yang H."/>
            <person name="Xiang J."/>
        </authorList>
    </citation>
    <scope>NUCLEOTIDE SEQUENCE [LARGE SCALE GENOMIC DNA]</scope>
    <source>
        <strain evidence="5">Shaxun</strain>
        <tissue evidence="5">Muscle</tissue>
    </source>
</reference>
<feature type="domain" description="Protein kinase" evidence="4">
    <location>
        <begin position="44"/>
        <end position="320"/>
    </location>
</feature>
<protein>
    <submittedName>
        <fullName evidence="5">Putative tyrosine-protein kinase</fullName>
    </submittedName>
</protein>
<organism evidence="5 6">
    <name type="scientific">Stichopus japonicus</name>
    <name type="common">Sea cucumber</name>
    <dbReference type="NCBI Taxonomy" id="307972"/>
    <lineage>
        <taxon>Eukaryota</taxon>
        <taxon>Metazoa</taxon>
        <taxon>Echinodermata</taxon>
        <taxon>Eleutherozoa</taxon>
        <taxon>Echinozoa</taxon>
        <taxon>Holothuroidea</taxon>
        <taxon>Aspidochirotacea</taxon>
        <taxon>Aspidochirotida</taxon>
        <taxon>Stichopodidae</taxon>
        <taxon>Apostichopus</taxon>
    </lineage>
</organism>
<dbReference type="InterPro" id="IPR011009">
    <property type="entry name" value="Kinase-like_dom_sf"/>
</dbReference>
<evidence type="ECO:0000259" key="4">
    <source>
        <dbReference type="PROSITE" id="PS50011"/>
    </source>
</evidence>
<keyword evidence="2" id="KW-0067">ATP-binding</keyword>
<sequence>MDVSHRILPTIPIRPDLPKIPSDENVSDGSNESENYYMTTDESPKQSRMFGEKDICLIMNIKLDQWHSRWMGTIPATKGTKKCVVLTTVADQVFRRKDIHWDEFVKRTIDLPLTKHLVKVEGIAILKAKLHLVQEHFACETLDGWLVKVFSHETFDNTMYLSEVMRIIAGLLEGLNIIHSYGFLHPGLSSKKILRIEKGHCKLYDFCLSEDAPKVTSFRKTKMPYSLNHFPPEALHRNEYSQPSDVWAAAGVIWELLTGKLPFPCAEDGTTFEDQARAPSESQVTHYREIRNKQLYLCWHQVCPRRPTLRELRESYQKIFENLSDNAYEIPRMDLYTSMKSSTLYSKGKEEVYHDTYTAVP</sequence>
<dbReference type="InterPro" id="IPR000719">
    <property type="entry name" value="Prot_kinase_dom"/>
</dbReference>
<dbReference type="PANTHER" id="PTHR24418">
    <property type="entry name" value="TYROSINE-PROTEIN KINASE"/>
    <property type="match status" value="1"/>
</dbReference>
<evidence type="ECO:0000256" key="1">
    <source>
        <dbReference type="ARBA" id="ARBA00022741"/>
    </source>
</evidence>
<comment type="caution">
    <text evidence="5">The sequence shown here is derived from an EMBL/GenBank/DDBJ whole genome shotgun (WGS) entry which is preliminary data.</text>
</comment>
<dbReference type="InterPro" id="IPR050198">
    <property type="entry name" value="Non-receptor_tyrosine_kinases"/>
</dbReference>
<dbReference type="STRING" id="307972.A0A2G8KAY6"/>
<accession>A0A2G8KAY6</accession>
<evidence type="ECO:0000256" key="2">
    <source>
        <dbReference type="ARBA" id="ARBA00022840"/>
    </source>
</evidence>
<feature type="compositionally biased region" description="Polar residues" evidence="3">
    <location>
        <begin position="27"/>
        <end position="41"/>
    </location>
</feature>